<organism evidence="4 5">
    <name type="scientific">Dactylosporangium siamense</name>
    <dbReference type="NCBI Taxonomy" id="685454"/>
    <lineage>
        <taxon>Bacteria</taxon>
        <taxon>Bacillati</taxon>
        <taxon>Actinomycetota</taxon>
        <taxon>Actinomycetes</taxon>
        <taxon>Micromonosporales</taxon>
        <taxon>Micromonosporaceae</taxon>
        <taxon>Dactylosporangium</taxon>
    </lineage>
</organism>
<accession>A0A919UA17</accession>
<dbReference type="InterPro" id="IPR026881">
    <property type="entry name" value="WYL_dom"/>
</dbReference>
<dbReference type="RefSeq" id="WP_203849233.1">
    <property type="nucleotide sequence ID" value="NZ_BAAAVW010000018.1"/>
</dbReference>
<evidence type="ECO:0000259" key="3">
    <source>
        <dbReference type="Pfam" id="PF25583"/>
    </source>
</evidence>
<dbReference type="Proteomes" id="UP000660611">
    <property type="component" value="Unassembled WGS sequence"/>
</dbReference>
<dbReference type="Gene3D" id="1.10.10.10">
    <property type="entry name" value="Winged helix-like DNA-binding domain superfamily/Winged helix DNA-binding domain"/>
    <property type="match status" value="1"/>
</dbReference>
<evidence type="ECO:0000313" key="5">
    <source>
        <dbReference type="Proteomes" id="UP000660611"/>
    </source>
</evidence>
<protein>
    <submittedName>
        <fullName evidence="4">Transcriptional regulator</fullName>
    </submittedName>
</protein>
<keyword evidence="5" id="KW-1185">Reference proteome</keyword>
<dbReference type="EMBL" id="BONQ01000083">
    <property type="protein sequence ID" value="GIG47517.1"/>
    <property type="molecule type" value="Genomic_DNA"/>
</dbReference>
<dbReference type="InterPro" id="IPR057727">
    <property type="entry name" value="WCX_dom"/>
</dbReference>
<dbReference type="Pfam" id="PF08279">
    <property type="entry name" value="HTH_11"/>
    <property type="match status" value="1"/>
</dbReference>
<evidence type="ECO:0000259" key="2">
    <source>
        <dbReference type="Pfam" id="PF13280"/>
    </source>
</evidence>
<dbReference type="InterPro" id="IPR051534">
    <property type="entry name" value="CBASS_pafABC_assoc_protein"/>
</dbReference>
<dbReference type="PIRSF" id="PIRSF016838">
    <property type="entry name" value="PafC"/>
    <property type="match status" value="1"/>
</dbReference>
<dbReference type="SUPFAM" id="SSF46785">
    <property type="entry name" value="Winged helix' DNA-binding domain"/>
    <property type="match status" value="1"/>
</dbReference>
<dbReference type="PANTHER" id="PTHR34580:SF3">
    <property type="entry name" value="PROTEIN PAFB"/>
    <property type="match status" value="1"/>
</dbReference>
<name>A0A919UA17_9ACTN</name>
<reference evidence="4" key="1">
    <citation type="submission" date="2021-01" db="EMBL/GenBank/DDBJ databases">
        <title>Whole genome shotgun sequence of Dactylosporangium siamense NBRC 106093.</title>
        <authorList>
            <person name="Komaki H."/>
            <person name="Tamura T."/>
        </authorList>
    </citation>
    <scope>NUCLEOTIDE SEQUENCE</scope>
    <source>
        <strain evidence="4">NBRC 106093</strain>
    </source>
</reference>
<feature type="domain" description="Helix-turn-helix type 11" evidence="1">
    <location>
        <begin position="9"/>
        <end position="62"/>
    </location>
</feature>
<dbReference type="PANTHER" id="PTHR34580">
    <property type="match status" value="1"/>
</dbReference>
<gene>
    <name evidence="4" type="ORF">Dsi01nite_055580</name>
</gene>
<proteinExistence type="predicted"/>
<feature type="domain" description="WYL" evidence="2">
    <location>
        <begin position="138"/>
        <end position="204"/>
    </location>
</feature>
<dbReference type="AlphaFoldDB" id="A0A919UA17"/>
<feature type="domain" description="WCX" evidence="3">
    <location>
        <begin position="233"/>
        <end position="306"/>
    </location>
</feature>
<evidence type="ECO:0000313" key="4">
    <source>
        <dbReference type="EMBL" id="GIG47517.1"/>
    </source>
</evidence>
<dbReference type="PROSITE" id="PS52050">
    <property type="entry name" value="WYL"/>
    <property type="match status" value="1"/>
</dbReference>
<evidence type="ECO:0000259" key="1">
    <source>
        <dbReference type="Pfam" id="PF08279"/>
    </source>
</evidence>
<dbReference type="InterPro" id="IPR013196">
    <property type="entry name" value="HTH_11"/>
</dbReference>
<comment type="caution">
    <text evidence="4">The sequence shown here is derived from an EMBL/GenBank/DDBJ whole genome shotgun (WGS) entry which is preliminary data.</text>
</comment>
<dbReference type="Pfam" id="PF25583">
    <property type="entry name" value="WCX"/>
    <property type="match status" value="1"/>
</dbReference>
<dbReference type="InterPro" id="IPR028349">
    <property type="entry name" value="PafC-like"/>
</dbReference>
<dbReference type="Pfam" id="PF13280">
    <property type="entry name" value="WYL"/>
    <property type="match status" value="1"/>
</dbReference>
<sequence>MAQSTEKVLAMLELLQAQPGLTGPELARRLEVDGRTVRRYVGTLVDLGVPVQADRGRYGGYRLLPGYKLPPLMFTDDEAVAVVFGLLVAARQGVTTPLALAKIERVLPAKLRERVQAVRETLGFTAPARDSAPPPAGHLLVLGEATRAHRRIRVTYRSWRGDDTERDFDPYGVVVHNGRWYTAGHDHRSGEVRTLRLDRIRSIKSLEVYFQPLAGFDPVAHVVAGLAAVPYQHDVEVLLHTGLVEAARRIPATVGTLAEHPDGVLLTCRAEHLDGMAQMLAGLGWGFTIHRPDELRHEVMALARRLERAGSVVREGRAEDDGRDQ</sequence>
<dbReference type="InterPro" id="IPR036390">
    <property type="entry name" value="WH_DNA-bd_sf"/>
</dbReference>
<dbReference type="InterPro" id="IPR036388">
    <property type="entry name" value="WH-like_DNA-bd_sf"/>
</dbReference>